<dbReference type="PANTHER" id="PTHR11730">
    <property type="entry name" value="AMMONIUM TRANSPORTER"/>
    <property type="match status" value="1"/>
</dbReference>
<dbReference type="InterPro" id="IPR029020">
    <property type="entry name" value="Ammonium/urea_transptr"/>
</dbReference>
<evidence type="ECO:0000313" key="8">
    <source>
        <dbReference type="EMBL" id="OZC10732.1"/>
    </source>
</evidence>
<evidence type="ECO:0000256" key="6">
    <source>
        <dbReference type="SAM" id="Phobius"/>
    </source>
</evidence>
<reference evidence="8 9" key="1">
    <citation type="submission" date="2015-12" db="EMBL/GenBank/DDBJ databases">
        <title>Draft genome of the nematode, Onchocerca flexuosa.</title>
        <authorList>
            <person name="Mitreva M."/>
        </authorList>
    </citation>
    <scope>NUCLEOTIDE SEQUENCE [LARGE SCALE GENOMIC DNA]</scope>
    <source>
        <strain evidence="8">Red Deer</strain>
    </source>
</reference>
<dbReference type="Pfam" id="PF00909">
    <property type="entry name" value="Ammonium_transp"/>
    <property type="match status" value="2"/>
</dbReference>
<feature type="transmembrane region" description="Helical" evidence="6">
    <location>
        <begin position="285"/>
        <end position="303"/>
    </location>
</feature>
<dbReference type="Gene3D" id="1.10.3430.10">
    <property type="entry name" value="Ammonium transporter AmtB like domains"/>
    <property type="match status" value="1"/>
</dbReference>
<feature type="transmembrane region" description="Helical" evidence="6">
    <location>
        <begin position="211"/>
        <end position="232"/>
    </location>
</feature>
<dbReference type="InterPro" id="IPR002229">
    <property type="entry name" value="RhesusRHD"/>
</dbReference>
<dbReference type="PRINTS" id="PR00342">
    <property type="entry name" value="RHESUSRHD"/>
</dbReference>
<dbReference type="GO" id="GO:0005886">
    <property type="term" value="C:plasma membrane"/>
    <property type="evidence" value="ECO:0007669"/>
    <property type="project" value="InterPro"/>
</dbReference>
<dbReference type="AlphaFoldDB" id="A0A238BZN8"/>
<gene>
    <name evidence="8" type="ORF">X798_02154</name>
</gene>
<feature type="domain" description="Ammonium transporter AmtB-like" evidence="7">
    <location>
        <begin position="306"/>
        <end position="453"/>
    </location>
</feature>
<comment type="subcellular location">
    <subcellularLocation>
        <location evidence="1">Membrane</location>
        <topology evidence="1">Multi-pass membrane protein</topology>
    </subcellularLocation>
</comment>
<name>A0A238BZN8_9BILA</name>
<sequence length="510" mass="56281">MASMFHRKQFTIFAIFFQVLFLILFAIFGQYSNNAMPGGTTSTNFINTNYPLFQDVHLMTLVGMGFIMVFLRRYGLAALSINLLLTSHAIQWALIVRGFFSHEFANVGRFSISILDLITADFVAITVLITMGAVLGKLTPVQYMVMSAIEVPVAVAVEHLILRYLKVIDIGRSMVIHCFGAYFGLAVAKVINKREMIAHQHEGSSYNSNIFAMIGTLFLWAFFPSFNSALAIPEDSRHRAILNSYLALCSSTVCTFLISQMLDHENKVNVTLFKNSKFVSFSNKYLQLALDLISFCACPSFYAKILQYRFSMTHISNSVLAGGIAIGTVANIILEPFYALLIGCLGALVSVLGNNYIRPIGARVFGLHDTRGVGSIHGLPGILAGILGFVFTAVYEPTRYGTGNVTHIYPAMSNSKEGREIFVQAGYQLAALVIVLLVSIIGGAVTGLILRLNCFNRIHDKEFYSDGEFIEPPEDYDFTTRIISKIDHIELTEHTALNKESSSSVGPSNP</sequence>
<comment type="similarity">
    <text evidence="2">Belongs to the ammonium transporter (TC 2.A.49) family. Rh subfamily.</text>
</comment>
<proteinExistence type="inferred from homology"/>
<evidence type="ECO:0000256" key="4">
    <source>
        <dbReference type="ARBA" id="ARBA00022989"/>
    </source>
</evidence>
<evidence type="ECO:0000256" key="3">
    <source>
        <dbReference type="ARBA" id="ARBA00022692"/>
    </source>
</evidence>
<evidence type="ECO:0000313" key="9">
    <source>
        <dbReference type="Proteomes" id="UP000242913"/>
    </source>
</evidence>
<feature type="transmembrane region" description="Helical" evidence="6">
    <location>
        <begin position="12"/>
        <end position="32"/>
    </location>
</feature>
<organism evidence="8 9">
    <name type="scientific">Onchocerca flexuosa</name>
    <dbReference type="NCBI Taxonomy" id="387005"/>
    <lineage>
        <taxon>Eukaryota</taxon>
        <taxon>Metazoa</taxon>
        <taxon>Ecdysozoa</taxon>
        <taxon>Nematoda</taxon>
        <taxon>Chromadorea</taxon>
        <taxon>Rhabditida</taxon>
        <taxon>Spirurina</taxon>
        <taxon>Spiruromorpha</taxon>
        <taxon>Filarioidea</taxon>
        <taxon>Onchocercidae</taxon>
        <taxon>Onchocerca</taxon>
    </lineage>
</organism>
<feature type="transmembrane region" description="Helical" evidence="6">
    <location>
        <begin position="114"/>
        <end position="135"/>
    </location>
</feature>
<evidence type="ECO:0000256" key="1">
    <source>
        <dbReference type="ARBA" id="ARBA00004141"/>
    </source>
</evidence>
<feature type="transmembrane region" description="Helical" evidence="6">
    <location>
        <begin position="315"/>
        <end position="334"/>
    </location>
</feature>
<accession>A0A238BZN8</accession>
<evidence type="ECO:0000256" key="2">
    <source>
        <dbReference type="ARBA" id="ARBA00011036"/>
    </source>
</evidence>
<protein>
    <submittedName>
        <fullName evidence="8">Ammonium transporter</fullName>
    </submittedName>
</protein>
<dbReference type="Proteomes" id="UP000242913">
    <property type="component" value="Unassembled WGS sequence"/>
</dbReference>
<dbReference type="SUPFAM" id="SSF111352">
    <property type="entry name" value="Ammonium transporter"/>
    <property type="match status" value="1"/>
</dbReference>
<feature type="transmembrane region" description="Helical" evidence="6">
    <location>
        <begin position="174"/>
        <end position="191"/>
    </location>
</feature>
<dbReference type="GO" id="GO:0008519">
    <property type="term" value="F:ammonium channel activity"/>
    <property type="evidence" value="ECO:0007669"/>
    <property type="project" value="InterPro"/>
</dbReference>
<feature type="transmembrane region" description="Helical" evidence="6">
    <location>
        <begin position="378"/>
        <end position="395"/>
    </location>
</feature>
<dbReference type="PANTHER" id="PTHR11730:SF114">
    <property type="entry name" value="AMMONIUM TRANSPORTER AMTB-LIKE DOMAIN-CONTAINING PROTEIN"/>
    <property type="match status" value="1"/>
</dbReference>
<feature type="domain" description="Ammonium transporter AmtB-like" evidence="7">
    <location>
        <begin position="37"/>
        <end position="275"/>
    </location>
</feature>
<feature type="transmembrane region" description="Helical" evidence="6">
    <location>
        <begin position="429"/>
        <end position="450"/>
    </location>
</feature>
<evidence type="ECO:0000256" key="5">
    <source>
        <dbReference type="ARBA" id="ARBA00023136"/>
    </source>
</evidence>
<dbReference type="GO" id="GO:0097272">
    <property type="term" value="P:ammonium homeostasis"/>
    <property type="evidence" value="ECO:0007669"/>
    <property type="project" value="TreeGrafter"/>
</dbReference>
<feature type="transmembrane region" description="Helical" evidence="6">
    <location>
        <begin position="52"/>
        <end position="71"/>
    </location>
</feature>
<evidence type="ECO:0000259" key="7">
    <source>
        <dbReference type="Pfam" id="PF00909"/>
    </source>
</evidence>
<keyword evidence="4 6" id="KW-1133">Transmembrane helix</keyword>
<feature type="transmembrane region" description="Helical" evidence="6">
    <location>
        <begin position="244"/>
        <end position="262"/>
    </location>
</feature>
<dbReference type="InterPro" id="IPR024041">
    <property type="entry name" value="NH4_transpt_AmtB-like_dom"/>
</dbReference>
<dbReference type="OrthoDB" id="534912at2759"/>
<keyword evidence="3 6" id="KW-0812">Transmembrane</keyword>
<feature type="transmembrane region" description="Helical" evidence="6">
    <location>
        <begin position="340"/>
        <end position="357"/>
    </location>
</feature>
<keyword evidence="5 6" id="KW-0472">Membrane</keyword>
<keyword evidence="9" id="KW-1185">Reference proteome</keyword>
<dbReference type="EMBL" id="KZ269984">
    <property type="protein sequence ID" value="OZC10732.1"/>
    <property type="molecule type" value="Genomic_DNA"/>
</dbReference>